<dbReference type="Proteomes" id="UP000886724">
    <property type="component" value="Unassembled WGS sequence"/>
</dbReference>
<dbReference type="CDD" id="cd12797">
    <property type="entry name" value="M23_peptidase"/>
    <property type="match status" value="1"/>
</dbReference>
<dbReference type="GO" id="GO:0004222">
    <property type="term" value="F:metalloendopeptidase activity"/>
    <property type="evidence" value="ECO:0007669"/>
    <property type="project" value="TreeGrafter"/>
</dbReference>
<gene>
    <name evidence="3" type="ORF">H9980_06345</name>
</gene>
<dbReference type="PANTHER" id="PTHR21666">
    <property type="entry name" value="PEPTIDASE-RELATED"/>
    <property type="match status" value="1"/>
</dbReference>
<keyword evidence="1" id="KW-1133">Transmembrane helix</keyword>
<evidence type="ECO:0000256" key="1">
    <source>
        <dbReference type="SAM" id="Phobius"/>
    </source>
</evidence>
<evidence type="ECO:0000259" key="2">
    <source>
        <dbReference type="Pfam" id="PF01551"/>
    </source>
</evidence>
<evidence type="ECO:0000313" key="4">
    <source>
        <dbReference type="Proteomes" id="UP000886724"/>
    </source>
</evidence>
<dbReference type="InterPro" id="IPR011055">
    <property type="entry name" value="Dup_hybrid_motif"/>
</dbReference>
<dbReference type="InterPro" id="IPR050570">
    <property type="entry name" value="Cell_wall_metabolism_enzyme"/>
</dbReference>
<reference evidence="3" key="1">
    <citation type="journal article" date="2021" name="PeerJ">
        <title>Extensive microbial diversity within the chicken gut microbiome revealed by metagenomics and culture.</title>
        <authorList>
            <person name="Gilroy R."/>
            <person name="Ravi A."/>
            <person name="Getino M."/>
            <person name="Pursley I."/>
            <person name="Horton D.L."/>
            <person name="Alikhan N.F."/>
            <person name="Baker D."/>
            <person name="Gharbi K."/>
            <person name="Hall N."/>
            <person name="Watson M."/>
            <person name="Adriaenssens E.M."/>
            <person name="Foster-Nyarko E."/>
            <person name="Jarju S."/>
            <person name="Secka A."/>
            <person name="Antonio M."/>
            <person name="Oren A."/>
            <person name="Chaudhuri R.R."/>
            <person name="La Ragione R."/>
            <person name="Hildebrand F."/>
            <person name="Pallen M.J."/>
        </authorList>
    </citation>
    <scope>NUCLEOTIDE SEQUENCE</scope>
    <source>
        <strain evidence="3">ChiGjej1B1-14440</strain>
    </source>
</reference>
<dbReference type="EMBL" id="DXET01000140">
    <property type="protein sequence ID" value="HIX81574.1"/>
    <property type="molecule type" value="Genomic_DNA"/>
</dbReference>
<proteinExistence type="predicted"/>
<dbReference type="SUPFAM" id="SSF51261">
    <property type="entry name" value="Duplicated hybrid motif"/>
    <property type="match status" value="1"/>
</dbReference>
<reference evidence="3" key="2">
    <citation type="submission" date="2021-04" db="EMBL/GenBank/DDBJ databases">
        <authorList>
            <person name="Gilroy R."/>
        </authorList>
    </citation>
    <scope>NUCLEOTIDE SEQUENCE</scope>
    <source>
        <strain evidence="3">ChiGjej1B1-14440</strain>
    </source>
</reference>
<keyword evidence="1" id="KW-0812">Transmembrane</keyword>
<feature type="transmembrane region" description="Helical" evidence="1">
    <location>
        <begin position="12"/>
        <end position="32"/>
    </location>
</feature>
<sequence length="214" mass="23955">MKLFIKRNRRVLIFTAVVLFFLLGVGVVQLIVNQYQPYNDTAVVKVDEGQEETNESNDDPQAPAEKLIKPVDDGIEIVKKFYDASLSDEELENALVYFEGVYRPNLGIDFANDNKAFEVKAACSGTVTKKENDALLGWVVTVTNENGIATTYQSLSEVTVEKDAVIKQGDKIGTSGENVYESELKNHLHFILEKDNQAINPEKYFDQEVSKIAL</sequence>
<dbReference type="Pfam" id="PF01551">
    <property type="entry name" value="Peptidase_M23"/>
    <property type="match status" value="1"/>
</dbReference>
<keyword evidence="1" id="KW-0472">Membrane</keyword>
<feature type="domain" description="M23ase beta-sheet core" evidence="2">
    <location>
        <begin position="104"/>
        <end position="201"/>
    </location>
</feature>
<dbReference type="Gene3D" id="2.70.70.10">
    <property type="entry name" value="Glucose Permease (Domain IIA)"/>
    <property type="match status" value="1"/>
</dbReference>
<dbReference type="PANTHER" id="PTHR21666:SF291">
    <property type="entry name" value="STAGE II SPORULATION PROTEIN Q"/>
    <property type="match status" value="1"/>
</dbReference>
<organism evidence="3 4">
    <name type="scientific">Candidatus Erysipelatoclostridium merdavium</name>
    <dbReference type="NCBI Taxonomy" id="2838566"/>
    <lineage>
        <taxon>Bacteria</taxon>
        <taxon>Bacillati</taxon>
        <taxon>Bacillota</taxon>
        <taxon>Erysipelotrichia</taxon>
        <taxon>Erysipelotrichales</taxon>
        <taxon>Erysipelotrichales incertae sedis</taxon>
    </lineage>
</organism>
<accession>A0A9D1XLK9</accession>
<comment type="caution">
    <text evidence="3">The sequence shown here is derived from an EMBL/GenBank/DDBJ whole genome shotgun (WGS) entry which is preliminary data.</text>
</comment>
<protein>
    <submittedName>
        <fullName evidence="3">M23 family metallopeptidase</fullName>
    </submittedName>
</protein>
<evidence type="ECO:0000313" key="3">
    <source>
        <dbReference type="EMBL" id="HIX81574.1"/>
    </source>
</evidence>
<dbReference type="AlphaFoldDB" id="A0A9D1XLK9"/>
<name>A0A9D1XLK9_9FIRM</name>
<dbReference type="InterPro" id="IPR016047">
    <property type="entry name" value="M23ase_b-sheet_dom"/>
</dbReference>